<gene>
    <name evidence="1" type="ORF">HanXRQr2_Chr02g0053331</name>
</gene>
<accession>A0A9K3JLP8</accession>
<protein>
    <submittedName>
        <fullName evidence="1">Uncharacterized protein</fullName>
    </submittedName>
</protein>
<evidence type="ECO:0000313" key="1">
    <source>
        <dbReference type="EMBL" id="KAF5817469.1"/>
    </source>
</evidence>
<organism evidence="1 2">
    <name type="scientific">Helianthus annuus</name>
    <name type="common">Common sunflower</name>
    <dbReference type="NCBI Taxonomy" id="4232"/>
    <lineage>
        <taxon>Eukaryota</taxon>
        <taxon>Viridiplantae</taxon>
        <taxon>Streptophyta</taxon>
        <taxon>Embryophyta</taxon>
        <taxon>Tracheophyta</taxon>
        <taxon>Spermatophyta</taxon>
        <taxon>Magnoliopsida</taxon>
        <taxon>eudicotyledons</taxon>
        <taxon>Gunneridae</taxon>
        <taxon>Pentapetalae</taxon>
        <taxon>asterids</taxon>
        <taxon>campanulids</taxon>
        <taxon>Asterales</taxon>
        <taxon>Asteraceae</taxon>
        <taxon>Asteroideae</taxon>
        <taxon>Heliantheae alliance</taxon>
        <taxon>Heliantheae</taxon>
        <taxon>Helianthus</taxon>
    </lineage>
</organism>
<sequence length="86" mass="9890">MVTSEMKLPFFLDDAKLLSSNFMNIISCLADWAFFLDHNCLNQALHPIFKGLHYSSSSSYKLIKFELEPGRVLAQLVYNPTFNPYP</sequence>
<comment type="caution">
    <text evidence="1">The sequence shown here is derived from an EMBL/GenBank/DDBJ whole genome shotgun (WGS) entry which is preliminary data.</text>
</comment>
<dbReference type="AlphaFoldDB" id="A0A9K3JLP8"/>
<name>A0A9K3JLP8_HELAN</name>
<dbReference type="Proteomes" id="UP000215914">
    <property type="component" value="Unassembled WGS sequence"/>
</dbReference>
<dbReference type="Gramene" id="mRNA:HanXRQr2_Chr02g0053331">
    <property type="protein sequence ID" value="CDS:HanXRQr2_Chr02g0053331.1"/>
    <property type="gene ID" value="HanXRQr2_Chr02g0053331"/>
</dbReference>
<evidence type="ECO:0000313" key="2">
    <source>
        <dbReference type="Proteomes" id="UP000215914"/>
    </source>
</evidence>
<reference evidence="1" key="1">
    <citation type="journal article" date="2017" name="Nature">
        <title>The sunflower genome provides insights into oil metabolism, flowering and Asterid evolution.</title>
        <authorList>
            <person name="Badouin H."/>
            <person name="Gouzy J."/>
            <person name="Grassa C.J."/>
            <person name="Murat F."/>
            <person name="Staton S.E."/>
            <person name="Cottret L."/>
            <person name="Lelandais-Briere C."/>
            <person name="Owens G.L."/>
            <person name="Carrere S."/>
            <person name="Mayjonade B."/>
            <person name="Legrand L."/>
            <person name="Gill N."/>
            <person name="Kane N.C."/>
            <person name="Bowers J.E."/>
            <person name="Hubner S."/>
            <person name="Bellec A."/>
            <person name="Berard A."/>
            <person name="Berges H."/>
            <person name="Blanchet N."/>
            <person name="Boniface M.C."/>
            <person name="Brunel D."/>
            <person name="Catrice O."/>
            <person name="Chaidir N."/>
            <person name="Claudel C."/>
            <person name="Donnadieu C."/>
            <person name="Faraut T."/>
            <person name="Fievet G."/>
            <person name="Helmstetter N."/>
            <person name="King M."/>
            <person name="Knapp S.J."/>
            <person name="Lai Z."/>
            <person name="Le Paslier M.C."/>
            <person name="Lippi Y."/>
            <person name="Lorenzon L."/>
            <person name="Mandel J.R."/>
            <person name="Marage G."/>
            <person name="Marchand G."/>
            <person name="Marquand E."/>
            <person name="Bret-Mestries E."/>
            <person name="Morien E."/>
            <person name="Nambeesan S."/>
            <person name="Nguyen T."/>
            <person name="Pegot-Espagnet P."/>
            <person name="Pouilly N."/>
            <person name="Raftis F."/>
            <person name="Sallet E."/>
            <person name="Schiex T."/>
            <person name="Thomas J."/>
            <person name="Vandecasteele C."/>
            <person name="Vares D."/>
            <person name="Vear F."/>
            <person name="Vautrin S."/>
            <person name="Crespi M."/>
            <person name="Mangin B."/>
            <person name="Burke J.M."/>
            <person name="Salse J."/>
            <person name="Munos S."/>
            <person name="Vincourt P."/>
            <person name="Rieseberg L.H."/>
            <person name="Langlade N.B."/>
        </authorList>
    </citation>
    <scope>NUCLEOTIDE SEQUENCE</scope>
    <source>
        <tissue evidence="1">Leaves</tissue>
    </source>
</reference>
<proteinExistence type="predicted"/>
<dbReference type="EMBL" id="MNCJ02000317">
    <property type="protein sequence ID" value="KAF5817469.1"/>
    <property type="molecule type" value="Genomic_DNA"/>
</dbReference>
<keyword evidence="2" id="KW-1185">Reference proteome</keyword>
<reference evidence="1" key="2">
    <citation type="submission" date="2020-06" db="EMBL/GenBank/DDBJ databases">
        <title>Helianthus annuus Genome sequencing and assembly Release 2.</title>
        <authorList>
            <person name="Gouzy J."/>
            <person name="Langlade N."/>
            <person name="Munos S."/>
        </authorList>
    </citation>
    <scope>NUCLEOTIDE SEQUENCE</scope>
    <source>
        <tissue evidence="1">Leaves</tissue>
    </source>
</reference>